<name>A0ABZ1D0B7_9TREE</name>
<feature type="compositionally biased region" description="Low complexity" evidence="6">
    <location>
        <begin position="142"/>
        <end position="154"/>
    </location>
</feature>
<dbReference type="RefSeq" id="XP_062792203.1">
    <property type="nucleotide sequence ID" value="XM_062936152.1"/>
</dbReference>
<dbReference type="InterPro" id="IPR021755">
    <property type="entry name" value="TF_Aft1_HRA"/>
</dbReference>
<feature type="region of interest" description="Disordered" evidence="6">
    <location>
        <begin position="203"/>
        <end position="256"/>
    </location>
</feature>
<feature type="region of interest" description="Disordered" evidence="6">
    <location>
        <begin position="86"/>
        <end position="186"/>
    </location>
</feature>
<keyword evidence="5" id="KW-0175">Coiled coil</keyword>
<dbReference type="InterPro" id="IPR051027">
    <property type="entry name" value="bZIP_transcription_factors"/>
</dbReference>
<comment type="subcellular location">
    <subcellularLocation>
        <location evidence="1">Nucleus</location>
    </subcellularLocation>
</comment>
<keyword evidence="4" id="KW-0539">Nucleus</keyword>
<dbReference type="SMART" id="SM00338">
    <property type="entry name" value="BRLZ"/>
    <property type="match status" value="1"/>
</dbReference>
<evidence type="ECO:0000256" key="6">
    <source>
        <dbReference type="SAM" id="MobiDB-lite"/>
    </source>
</evidence>
<evidence type="ECO:0000256" key="2">
    <source>
        <dbReference type="ARBA" id="ARBA00023015"/>
    </source>
</evidence>
<keyword evidence="9" id="KW-1185">Reference proteome</keyword>
<dbReference type="EMBL" id="CP141885">
    <property type="protein sequence ID" value="WRT67463.1"/>
    <property type="molecule type" value="Genomic_DNA"/>
</dbReference>
<accession>A0ABZ1D0B7</accession>
<organism evidence="8 9">
    <name type="scientific">Kwoniella shivajii</name>
    <dbReference type="NCBI Taxonomy" id="564305"/>
    <lineage>
        <taxon>Eukaryota</taxon>
        <taxon>Fungi</taxon>
        <taxon>Dikarya</taxon>
        <taxon>Basidiomycota</taxon>
        <taxon>Agaricomycotina</taxon>
        <taxon>Tremellomycetes</taxon>
        <taxon>Tremellales</taxon>
        <taxon>Cryptococcaceae</taxon>
        <taxon>Kwoniella</taxon>
    </lineage>
</organism>
<dbReference type="InterPro" id="IPR046347">
    <property type="entry name" value="bZIP_sf"/>
</dbReference>
<evidence type="ECO:0000256" key="1">
    <source>
        <dbReference type="ARBA" id="ARBA00004123"/>
    </source>
</evidence>
<evidence type="ECO:0000259" key="7">
    <source>
        <dbReference type="PROSITE" id="PS50217"/>
    </source>
</evidence>
<evidence type="ECO:0000313" key="8">
    <source>
        <dbReference type="EMBL" id="WRT67463.1"/>
    </source>
</evidence>
<sequence length="597" mass="63119">MVANQYSSSAFFSSSITSTIILHDGFLSPSPAFPLDPLSTCIVPYSIPASPAPLPLTALIDCDLFIDIDDDPSSTSLATVITLPPKSLIHTGSSPKAPGQPLGPPPDPEQNGDNQNPQRPPIRPNAGIRSRFDQEPNPFEQSFSRSSHHSSSSLSEDRNTPPRGTDATSTRHNALPPLSSLTSPAAADPSQFPWLANSLRQGPLSPAMLAGPQSGHPQSNNSNNRAGGSNETNGNQNENNGAFGDSTGFRTGFTPGTGSGFTPAGYNSFMGPGLGALAMPSPNTAAFLNSITNSTPLGENSEIAAAAVANGHPMPNSGDANHIHPPTAIPPHLQQHHPLPHNNSQNEVPQDTITPNTLSALTGVFGDMTRAQAGPQPAPPFYNSQMGPPHPGAVPVPMPHVDYAQQSANAASQAANGLFLLSQAHQELSKREEEGRGGTPAKGRGKNANGNQAGQKRKSDTGPAKPPAAKKGKKNSLSGPSSTPPKPPSAKQESFDDSDMSDDDGPRFGADGKPETEEDKRKNFLERNRQAALKCRQRKKAWLNELQSKVEGLTLENERLQQTIQSMHEEVGRLSAILMNHRDCGLTMPTAYGRPIR</sequence>
<feature type="region of interest" description="Disordered" evidence="6">
    <location>
        <begin position="426"/>
        <end position="525"/>
    </location>
</feature>
<dbReference type="PANTHER" id="PTHR19304">
    <property type="entry name" value="CYCLIC-AMP RESPONSE ELEMENT BINDING PROTEIN"/>
    <property type="match status" value="1"/>
</dbReference>
<feature type="compositionally biased region" description="Basic and acidic residues" evidence="6">
    <location>
        <begin position="427"/>
        <end position="436"/>
    </location>
</feature>
<keyword evidence="2" id="KW-0805">Transcription regulation</keyword>
<feature type="coiled-coil region" evidence="5">
    <location>
        <begin position="543"/>
        <end position="570"/>
    </location>
</feature>
<protein>
    <recommendedName>
        <fullName evidence="7">BZIP domain-containing protein</fullName>
    </recommendedName>
</protein>
<dbReference type="Pfam" id="PF00170">
    <property type="entry name" value="bZIP_1"/>
    <property type="match status" value="1"/>
</dbReference>
<evidence type="ECO:0000313" key="9">
    <source>
        <dbReference type="Proteomes" id="UP001329825"/>
    </source>
</evidence>
<feature type="compositionally biased region" description="Low complexity" evidence="6">
    <location>
        <begin position="219"/>
        <end position="256"/>
    </location>
</feature>
<evidence type="ECO:0000256" key="3">
    <source>
        <dbReference type="ARBA" id="ARBA00023163"/>
    </source>
</evidence>
<dbReference type="Proteomes" id="UP001329825">
    <property type="component" value="Chromosome 5"/>
</dbReference>
<dbReference type="CDD" id="cd14687">
    <property type="entry name" value="bZIP_ATF2"/>
    <property type="match status" value="1"/>
</dbReference>
<feature type="domain" description="BZIP" evidence="7">
    <location>
        <begin position="518"/>
        <end position="581"/>
    </location>
</feature>
<dbReference type="Gene3D" id="1.20.5.170">
    <property type="match status" value="1"/>
</dbReference>
<dbReference type="GeneID" id="87956566"/>
<dbReference type="SUPFAM" id="SSF57959">
    <property type="entry name" value="Leucine zipper domain"/>
    <property type="match status" value="1"/>
</dbReference>
<reference evidence="8 9" key="1">
    <citation type="submission" date="2024-01" db="EMBL/GenBank/DDBJ databases">
        <title>Comparative genomics of Cryptococcus and Kwoniella reveals pathogenesis evolution and contrasting modes of karyotype evolution via chromosome fusion or intercentromeric recombination.</title>
        <authorList>
            <person name="Coelho M.A."/>
            <person name="David-Palma M."/>
            <person name="Shea T."/>
            <person name="Bowers K."/>
            <person name="McGinley-Smith S."/>
            <person name="Mohammad A.W."/>
            <person name="Gnirke A."/>
            <person name="Yurkov A.M."/>
            <person name="Nowrousian M."/>
            <person name="Sun S."/>
            <person name="Cuomo C.A."/>
            <person name="Heitman J."/>
        </authorList>
    </citation>
    <scope>NUCLEOTIDE SEQUENCE [LARGE SCALE GENOMIC DNA]</scope>
    <source>
        <strain evidence="8">CBS 11374</strain>
    </source>
</reference>
<feature type="compositionally biased region" description="Basic and acidic residues" evidence="6">
    <location>
        <begin position="504"/>
        <end position="525"/>
    </location>
</feature>
<keyword evidence="3" id="KW-0804">Transcription</keyword>
<dbReference type="Pfam" id="PF11786">
    <property type="entry name" value="Aft1_HRA"/>
    <property type="match status" value="1"/>
</dbReference>
<evidence type="ECO:0000256" key="5">
    <source>
        <dbReference type="SAM" id="Coils"/>
    </source>
</evidence>
<proteinExistence type="predicted"/>
<evidence type="ECO:0000256" key="4">
    <source>
        <dbReference type="ARBA" id="ARBA00023242"/>
    </source>
</evidence>
<dbReference type="PROSITE" id="PS50217">
    <property type="entry name" value="BZIP"/>
    <property type="match status" value="1"/>
</dbReference>
<dbReference type="InterPro" id="IPR004827">
    <property type="entry name" value="bZIP"/>
</dbReference>
<gene>
    <name evidence="8" type="ORF">IL334_004435</name>
</gene>